<dbReference type="RefSeq" id="WP_267903808.1">
    <property type="nucleotide sequence ID" value="NZ_JACIFX010000001.1"/>
</dbReference>
<organism evidence="1 2">
    <name type="scientific">Rhizobium mongolense</name>
    <dbReference type="NCBI Taxonomy" id="57676"/>
    <lineage>
        <taxon>Bacteria</taxon>
        <taxon>Pseudomonadati</taxon>
        <taxon>Pseudomonadota</taxon>
        <taxon>Alphaproteobacteria</taxon>
        <taxon>Hyphomicrobiales</taxon>
        <taxon>Rhizobiaceae</taxon>
        <taxon>Rhizobium/Agrobacterium group</taxon>
        <taxon>Rhizobium</taxon>
    </lineage>
</organism>
<dbReference type="EMBL" id="JACIFX010000001">
    <property type="protein sequence ID" value="MBB4226947.1"/>
    <property type="molecule type" value="Genomic_DNA"/>
</dbReference>
<gene>
    <name evidence="1" type="ORF">GGD56_000767</name>
</gene>
<reference evidence="1 2" key="1">
    <citation type="submission" date="2020-08" db="EMBL/GenBank/DDBJ databases">
        <title>Genomic Encyclopedia of Type Strains, Phase IV (KMG-V): Genome sequencing to study the core and pangenomes of soil and plant-associated prokaryotes.</title>
        <authorList>
            <person name="Whitman W."/>
        </authorList>
    </citation>
    <scope>NUCLEOTIDE SEQUENCE [LARGE SCALE GENOMIC DNA]</scope>
    <source>
        <strain evidence="1 2">SEMIA 4087</strain>
    </source>
</reference>
<sequence>MSRFNAVETKRLRNSSKRLALIPEAARVLEYEDEHVAGKA</sequence>
<name>A0ABR6IGF0_9HYPH</name>
<evidence type="ECO:0000313" key="1">
    <source>
        <dbReference type="EMBL" id="MBB4226947.1"/>
    </source>
</evidence>
<protein>
    <submittedName>
        <fullName evidence="1">Uncharacterized protein</fullName>
    </submittedName>
</protein>
<keyword evidence="2" id="KW-1185">Reference proteome</keyword>
<evidence type="ECO:0000313" key="2">
    <source>
        <dbReference type="Proteomes" id="UP000551353"/>
    </source>
</evidence>
<dbReference type="Proteomes" id="UP000551353">
    <property type="component" value="Unassembled WGS sequence"/>
</dbReference>
<comment type="caution">
    <text evidence="1">The sequence shown here is derived from an EMBL/GenBank/DDBJ whole genome shotgun (WGS) entry which is preliminary data.</text>
</comment>
<accession>A0ABR6IGF0</accession>
<proteinExistence type="predicted"/>